<dbReference type="InterPro" id="IPR036291">
    <property type="entry name" value="NAD(P)-bd_dom_sf"/>
</dbReference>
<feature type="domain" description="NAD(P)-binding" evidence="1">
    <location>
        <begin position="16"/>
        <end position="172"/>
    </location>
</feature>
<name>A0A1I6FG30_9PSEU</name>
<evidence type="ECO:0000313" key="2">
    <source>
        <dbReference type="EMBL" id="SFR28890.1"/>
    </source>
</evidence>
<dbReference type="Gene3D" id="3.40.50.720">
    <property type="entry name" value="NAD(P)-binding Rossmann-like Domain"/>
    <property type="match status" value="1"/>
</dbReference>
<dbReference type="EMBL" id="FOYL01000015">
    <property type="protein sequence ID" value="SFR28890.1"/>
    <property type="molecule type" value="Genomic_DNA"/>
</dbReference>
<accession>A0A1I6FG30</accession>
<dbReference type="PANTHER" id="PTHR43162:SF1">
    <property type="entry name" value="PRESTALK A DIFFERENTIATION PROTEIN A"/>
    <property type="match status" value="1"/>
</dbReference>
<dbReference type="AlphaFoldDB" id="A0A1I6FG30"/>
<dbReference type="Pfam" id="PF13460">
    <property type="entry name" value="NAD_binding_10"/>
    <property type="match status" value="1"/>
</dbReference>
<dbReference type="OrthoDB" id="3250520at2"/>
<organism evidence="2 3">
    <name type="scientific">Lentzea waywayandensis</name>
    <dbReference type="NCBI Taxonomy" id="84724"/>
    <lineage>
        <taxon>Bacteria</taxon>
        <taxon>Bacillati</taxon>
        <taxon>Actinomycetota</taxon>
        <taxon>Actinomycetes</taxon>
        <taxon>Pseudonocardiales</taxon>
        <taxon>Pseudonocardiaceae</taxon>
        <taxon>Lentzea</taxon>
    </lineage>
</organism>
<evidence type="ECO:0000313" key="3">
    <source>
        <dbReference type="Proteomes" id="UP000198583"/>
    </source>
</evidence>
<dbReference type="PANTHER" id="PTHR43162">
    <property type="match status" value="1"/>
</dbReference>
<dbReference type="InterPro" id="IPR016040">
    <property type="entry name" value="NAD(P)-bd_dom"/>
</dbReference>
<proteinExistence type="predicted"/>
<dbReference type="Gene3D" id="3.90.25.10">
    <property type="entry name" value="UDP-galactose 4-epimerase, domain 1"/>
    <property type="match status" value="1"/>
</dbReference>
<protein>
    <submittedName>
        <fullName evidence="2">Uncharacterized conserved protein YbjT, contains NAD(P)-binding and DUF2867 domains</fullName>
    </submittedName>
</protein>
<evidence type="ECO:0000259" key="1">
    <source>
        <dbReference type="Pfam" id="PF13460"/>
    </source>
</evidence>
<dbReference type="RefSeq" id="WP_093605315.1">
    <property type="nucleotide sequence ID" value="NZ_FOYL01000015.1"/>
</dbReference>
<dbReference type="STRING" id="84724.SAMN04488564_115199"/>
<dbReference type="SUPFAM" id="SSF51735">
    <property type="entry name" value="NAD(P)-binding Rossmann-fold domains"/>
    <property type="match status" value="1"/>
</dbReference>
<keyword evidence="3" id="KW-1185">Reference proteome</keyword>
<dbReference type="Proteomes" id="UP000198583">
    <property type="component" value="Unassembled WGS sequence"/>
</dbReference>
<reference evidence="3" key="1">
    <citation type="submission" date="2016-10" db="EMBL/GenBank/DDBJ databases">
        <authorList>
            <person name="Varghese N."/>
            <person name="Submissions S."/>
        </authorList>
    </citation>
    <scope>NUCLEOTIDE SEQUENCE [LARGE SCALE GENOMIC DNA]</scope>
    <source>
        <strain evidence="3">DSM 44232</strain>
    </source>
</reference>
<dbReference type="InterPro" id="IPR051604">
    <property type="entry name" value="Ergot_Alk_Oxidoreductase"/>
</dbReference>
<sequence>MSTSSAINTSSILVLGATGKTGRRVTALLGPAARPASRSAASVFGGTRFDWSSPDTWEPAVAGTTAVYVVAPDSPLQLAEFVTVAVKAGVTRLVLLSMRGAPEDDPFEAAIKDSGAEWTILRPTWFMQNFDEDLFAEAVRHGELAVPAGQGIHPFIDVVDIAEVAVVALTQPGHHGQTYDLSGPEALSFAEMLARIGAVTGKPVRYNDVEPDEYAASLRGLGYPDEIADLVTMLLVRVRAGEEAHLSDDVRRVLGREPRTFADYLGSSKFA</sequence>
<gene>
    <name evidence="2" type="ORF">SAMN04488564_115199</name>
</gene>